<dbReference type="InterPro" id="IPR004038">
    <property type="entry name" value="Ribosomal_eL8/eL30/eS12/Gad45"/>
</dbReference>
<dbReference type="Gene3D" id="3.30.1330.30">
    <property type="match status" value="1"/>
</dbReference>
<sequence>MDRWQSTLGLAMRARKVVMGDALLKCIQKGQACLVILADDCGENQRKKITDKCAFYHVPLMRVESGAMIDAAVGKSNRKAAAIIDQGFAKTIQSYMKG</sequence>
<gene>
    <name evidence="2" type="ORF">H9702_09670</name>
</gene>
<proteinExistence type="predicted"/>
<dbReference type="EMBL" id="DWWM01000057">
    <property type="protein sequence ID" value="HJC37378.1"/>
    <property type="molecule type" value="Genomic_DNA"/>
</dbReference>
<dbReference type="Proteomes" id="UP000823896">
    <property type="component" value="Unassembled WGS sequence"/>
</dbReference>
<evidence type="ECO:0000313" key="2">
    <source>
        <dbReference type="EMBL" id="HJC37378.1"/>
    </source>
</evidence>
<dbReference type="AlphaFoldDB" id="A0A9D2SVK9"/>
<protein>
    <submittedName>
        <fullName evidence="2">Ribosomal L7Ae/L30e/S12e/Gadd45 family protein</fullName>
    </submittedName>
</protein>
<accession>A0A9D2SVK9</accession>
<comment type="caution">
    <text evidence="2">The sequence shown here is derived from an EMBL/GenBank/DDBJ whole genome shotgun (WGS) entry which is preliminary data.</text>
</comment>
<name>A0A9D2SVK9_9FIRM</name>
<dbReference type="SUPFAM" id="SSF55315">
    <property type="entry name" value="L30e-like"/>
    <property type="match status" value="1"/>
</dbReference>
<dbReference type="InterPro" id="IPR029064">
    <property type="entry name" value="Ribosomal_eL30-like_sf"/>
</dbReference>
<reference evidence="2" key="1">
    <citation type="journal article" date="2021" name="PeerJ">
        <title>Extensive microbial diversity within the chicken gut microbiome revealed by metagenomics and culture.</title>
        <authorList>
            <person name="Gilroy R."/>
            <person name="Ravi A."/>
            <person name="Getino M."/>
            <person name="Pursley I."/>
            <person name="Horton D.L."/>
            <person name="Alikhan N.F."/>
            <person name="Baker D."/>
            <person name="Gharbi K."/>
            <person name="Hall N."/>
            <person name="Watson M."/>
            <person name="Adriaenssens E.M."/>
            <person name="Foster-Nyarko E."/>
            <person name="Jarju S."/>
            <person name="Secka A."/>
            <person name="Antonio M."/>
            <person name="Oren A."/>
            <person name="Chaudhuri R.R."/>
            <person name="La Ragione R."/>
            <person name="Hildebrand F."/>
            <person name="Pallen M.J."/>
        </authorList>
    </citation>
    <scope>NUCLEOTIDE SEQUENCE</scope>
    <source>
        <strain evidence="2">CHK187-11901</strain>
    </source>
</reference>
<feature type="domain" description="Ribosomal protein eL8/eL30/eS12/Gadd45" evidence="1">
    <location>
        <begin position="3"/>
        <end position="90"/>
    </location>
</feature>
<reference evidence="2" key="2">
    <citation type="submission" date="2021-04" db="EMBL/GenBank/DDBJ databases">
        <authorList>
            <person name="Gilroy R."/>
        </authorList>
    </citation>
    <scope>NUCLEOTIDE SEQUENCE</scope>
    <source>
        <strain evidence="2">CHK187-11901</strain>
    </source>
</reference>
<dbReference type="Pfam" id="PF01248">
    <property type="entry name" value="Ribosomal_L7Ae"/>
    <property type="match status" value="1"/>
</dbReference>
<evidence type="ECO:0000259" key="1">
    <source>
        <dbReference type="Pfam" id="PF01248"/>
    </source>
</evidence>
<organism evidence="2 3">
    <name type="scientific">Candidatus Merdibacter merdavium</name>
    <dbReference type="NCBI Taxonomy" id="2838692"/>
    <lineage>
        <taxon>Bacteria</taxon>
        <taxon>Bacillati</taxon>
        <taxon>Bacillota</taxon>
        <taxon>Erysipelotrichia</taxon>
        <taxon>Erysipelotrichales</taxon>
        <taxon>Erysipelotrichaceae</taxon>
        <taxon>Merdibacter</taxon>
    </lineage>
</organism>
<evidence type="ECO:0000313" key="3">
    <source>
        <dbReference type="Proteomes" id="UP000823896"/>
    </source>
</evidence>